<dbReference type="Gene3D" id="1.25.40.10">
    <property type="entry name" value="Tetratricopeptide repeat domain"/>
    <property type="match status" value="1"/>
</dbReference>
<name>A0A934RWN9_9BACT</name>
<dbReference type="EMBL" id="JAENIL010000023">
    <property type="protein sequence ID" value="MBK1877886.1"/>
    <property type="molecule type" value="Genomic_DNA"/>
</dbReference>
<protein>
    <recommendedName>
        <fullName evidence="3">DUF1570 domain-containing protein</fullName>
    </recommendedName>
</protein>
<dbReference type="SUPFAM" id="SSF48452">
    <property type="entry name" value="TPR-like"/>
    <property type="match status" value="1"/>
</dbReference>
<dbReference type="InterPro" id="IPR011990">
    <property type="entry name" value="TPR-like_helical_dom_sf"/>
</dbReference>
<reference evidence="1" key="1">
    <citation type="submission" date="2021-01" db="EMBL/GenBank/DDBJ databases">
        <title>Modified the classification status of verrucomicrobia.</title>
        <authorList>
            <person name="Feng X."/>
        </authorList>
    </citation>
    <scope>NUCLEOTIDE SEQUENCE</scope>
    <source>
        <strain evidence="1">KCTC 13126</strain>
    </source>
</reference>
<gene>
    <name evidence="1" type="ORF">JIN87_13500</name>
</gene>
<evidence type="ECO:0000313" key="2">
    <source>
        <dbReference type="Proteomes" id="UP000617628"/>
    </source>
</evidence>
<dbReference type="AlphaFoldDB" id="A0A934RWN9"/>
<comment type="caution">
    <text evidence="1">The sequence shown here is derived from an EMBL/GenBank/DDBJ whole genome shotgun (WGS) entry which is preliminary data.</text>
</comment>
<sequence length="516" mass="59854">MLNPLFCLNWLFDQRKRRALLACVILLSPLADLESAPKWWQSEASPFKVVSNARKAEIQRSFEIIWNARAGLQFVFPQLSDKQEEELLLIITGNAKTRDEFSFRSGRRRRTLGGYFSNDCEGYYSVINDIGSEQQTRETLVHEYVHHLMRQYQSAPLWIKEGFAEFFSTVQQEADDSLTIGKPINLNVLYLRQEGFLPLDKLVAVNYQSREYRGGEHAGTFYSQSWLLIHYLILGEHDIPKPRVYAFIEKALRSNQTPESLFVENLGIDFSDLENRLKAYLNKGRTYTLKFTPENHQAVPKLQLHPVTDKEIQTLKSRVLLDVQASERSISTIETNLKRWPESSNLLSLKGQWQFQNNRRNEAEQTLSLALALDDQNSRAQLWHSINQVSRRLEGKAYRTGTLNKEETLQHLTQLFRAKQAGAIYLPQLYYWIGAVWLSSEVYPEPKHMEILEIASERFPGNYGITQVLAIYYARCGNFEKAEDLVLRAIPHLPTPIQIKLREDLHSMRSIKPIYN</sequence>
<organism evidence="1 2">
    <name type="scientific">Pelagicoccus mobilis</name>
    <dbReference type="NCBI Taxonomy" id="415221"/>
    <lineage>
        <taxon>Bacteria</taxon>
        <taxon>Pseudomonadati</taxon>
        <taxon>Verrucomicrobiota</taxon>
        <taxon>Opitutia</taxon>
        <taxon>Puniceicoccales</taxon>
        <taxon>Pelagicoccaceae</taxon>
        <taxon>Pelagicoccus</taxon>
    </lineage>
</organism>
<keyword evidence="2" id="KW-1185">Reference proteome</keyword>
<evidence type="ECO:0008006" key="3">
    <source>
        <dbReference type="Google" id="ProtNLM"/>
    </source>
</evidence>
<proteinExistence type="predicted"/>
<dbReference type="RefSeq" id="WP_200356097.1">
    <property type="nucleotide sequence ID" value="NZ_JAENIL010000023.1"/>
</dbReference>
<evidence type="ECO:0000313" key="1">
    <source>
        <dbReference type="EMBL" id="MBK1877886.1"/>
    </source>
</evidence>
<accession>A0A934RWN9</accession>
<dbReference type="Proteomes" id="UP000617628">
    <property type="component" value="Unassembled WGS sequence"/>
</dbReference>